<proteinExistence type="predicted"/>
<accession>A0A2P8GCG5</accession>
<dbReference type="OrthoDB" id="2967073at2"/>
<protein>
    <recommendedName>
        <fullName evidence="3">Transposase</fullName>
    </recommendedName>
</protein>
<dbReference type="EMBL" id="PYAT01000011">
    <property type="protein sequence ID" value="PSL31637.1"/>
    <property type="molecule type" value="Genomic_DNA"/>
</dbReference>
<organism evidence="1 2">
    <name type="scientific">Planomicrobium soli</name>
    <dbReference type="NCBI Taxonomy" id="1176648"/>
    <lineage>
        <taxon>Bacteria</taxon>
        <taxon>Bacillati</taxon>
        <taxon>Bacillota</taxon>
        <taxon>Bacilli</taxon>
        <taxon>Bacillales</taxon>
        <taxon>Caryophanaceae</taxon>
        <taxon>Planomicrobium</taxon>
    </lineage>
</organism>
<evidence type="ECO:0000313" key="2">
    <source>
        <dbReference type="Proteomes" id="UP000242682"/>
    </source>
</evidence>
<name>A0A2P8GCG5_9BACL</name>
<evidence type="ECO:0000313" key="1">
    <source>
        <dbReference type="EMBL" id="PSL31637.1"/>
    </source>
</evidence>
<keyword evidence="2" id="KW-1185">Reference proteome</keyword>
<gene>
    <name evidence="1" type="ORF">B0H99_11119</name>
</gene>
<dbReference type="RefSeq" id="WP_106534220.1">
    <property type="nucleotide sequence ID" value="NZ_PYAT01000011.1"/>
</dbReference>
<comment type="caution">
    <text evidence="1">The sequence shown here is derived from an EMBL/GenBank/DDBJ whole genome shotgun (WGS) entry which is preliminary data.</text>
</comment>
<dbReference type="AlphaFoldDB" id="A0A2P8GCG5"/>
<evidence type="ECO:0008006" key="3">
    <source>
        <dbReference type="Google" id="ProtNLM"/>
    </source>
</evidence>
<reference evidence="1 2" key="1">
    <citation type="submission" date="2018-03" db="EMBL/GenBank/DDBJ databases">
        <title>Genomic Encyclopedia of Type Strains, Phase III (KMG-III): the genomes of soil and plant-associated and newly described type strains.</title>
        <authorList>
            <person name="Whitman W."/>
        </authorList>
    </citation>
    <scope>NUCLEOTIDE SEQUENCE [LARGE SCALE GENOMIC DNA]</scope>
    <source>
        <strain evidence="1 2">CGMCC 1.12259</strain>
    </source>
</reference>
<dbReference type="Proteomes" id="UP000242682">
    <property type="component" value="Unassembled WGS sequence"/>
</dbReference>
<sequence>MRYLQYKGLLERENKKSLKKIMYETCIVEELNASQGAKKLGVAKEVFVYWRKYYRLEKRQILFDQTVEDLDNLQSLYADDVKGLDMNRPLLYQGEKSLQGLEEVIERTVDYYKYLHFRSEGLSLETAKLPLYEFSKDIVHTYREGVLENELKQSIRS</sequence>